<accession>A0A1I6XFK0</accession>
<sequence length="291" mass="33616">MYFQLLTSFLVLQSLFSCTVETVNHNTFSEIKSSPGKKAKSLKDTTSFTLAGRFNTPLHAIRTEVDSSSFGTYLRNLPLKKEGAQVKYYDGDFKYNASVYCAVVDLPIGQKDLHQCADAVMRFRAEYLWEQKRYDEIHFNFTNGFRVDYTQWMKGKRIRVSGNKVEWVQRAQASNTYHDFWEYMECIFTYAGTLSLSRELNPIPLNEMQIGDVIIKGGSPGHAVLVVDMAQDTLTQKHYFMLAQSYMPAQETQILVNPNIPGANPWYCLEDIEDKIYTPEWTFARESLMRF</sequence>
<protein>
    <recommendedName>
        <fullName evidence="3">DUF4846 domain-containing protein</fullName>
    </recommendedName>
</protein>
<dbReference type="Pfam" id="PF16138">
    <property type="entry name" value="DUF4846"/>
    <property type="match status" value="1"/>
</dbReference>
<evidence type="ECO:0008006" key="3">
    <source>
        <dbReference type="Google" id="ProtNLM"/>
    </source>
</evidence>
<dbReference type="OrthoDB" id="5511471at2"/>
<dbReference type="AlphaFoldDB" id="A0A1I6XFK0"/>
<dbReference type="InterPro" id="IPR032315">
    <property type="entry name" value="DUF4846"/>
</dbReference>
<gene>
    <name evidence="1" type="ORF">SAMN05216474_0163</name>
</gene>
<organism evidence="1 2">
    <name type="scientific">Lishizhenia tianjinensis</name>
    <dbReference type="NCBI Taxonomy" id="477690"/>
    <lineage>
        <taxon>Bacteria</taxon>
        <taxon>Pseudomonadati</taxon>
        <taxon>Bacteroidota</taxon>
        <taxon>Flavobacteriia</taxon>
        <taxon>Flavobacteriales</taxon>
        <taxon>Crocinitomicaceae</taxon>
        <taxon>Lishizhenia</taxon>
    </lineage>
</organism>
<name>A0A1I6XFK0_9FLAO</name>
<keyword evidence="2" id="KW-1185">Reference proteome</keyword>
<dbReference type="STRING" id="477690.SAMN05216474_0163"/>
<evidence type="ECO:0000313" key="2">
    <source>
        <dbReference type="Proteomes" id="UP000236454"/>
    </source>
</evidence>
<evidence type="ECO:0000313" key="1">
    <source>
        <dbReference type="EMBL" id="SFT37075.1"/>
    </source>
</evidence>
<reference evidence="1 2" key="1">
    <citation type="submission" date="2016-10" db="EMBL/GenBank/DDBJ databases">
        <authorList>
            <person name="de Groot N.N."/>
        </authorList>
    </citation>
    <scope>NUCLEOTIDE SEQUENCE [LARGE SCALE GENOMIC DNA]</scope>
    <source>
        <strain evidence="1 2">CGMCC 1.7005</strain>
    </source>
</reference>
<proteinExistence type="predicted"/>
<dbReference type="Proteomes" id="UP000236454">
    <property type="component" value="Unassembled WGS sequence"/>
</dbReference>
<dbReference type="EMBL" id="FPAS01000001">
    <property type="protein sequence ID" value="SFT37075.1"/>
    <property type="molecule type" value="Genomic_DNA"/>
</dbReference>